<keyword evidence="4" id="KW-1185">Reference proteome</keyword>
<proteinExistence type="predicted"/>
<feature type="domain" description="Glucosamine/galactosamine-6-phosphate isomerase" evidence="2">
    <location>
        <begin position="24"/>
        <end position="244"/>
    </location>
</feature>
<dbReference type="InterPro" id="IPR037171">
    <property type="entry name" value="NagB/RpiA_transferase-like"/>
</dbReference>
<dbReference type="GO" id="GO:0006043">
    <property type="term" value="P:glucosamine catabolic process"/>
    <property type="evidence" value="ECO:0007669"/>
    <property type="project" value="TreeGrafter"/>
</dbReference>
<evidence type="ECO:0000313" key="4">
    <source>
        <dbReference type="Proteomes" id="UP001153404"/>
    </source>
</evidence>
<keyword evidence="1" id="KW-0119">Carbohydrate metabolism</keyword>
<gene>
    <name evidence="3" type="ORF">OMP40_09980</name>
</gene>
<name>A0A9X4QTN7_9BACL</name>
<dbReference type="InterPro" id="IPR004547">
    <property type="entry name" value="Glucosamine6P_isomerase"/>
</dbReference>
<dbReference type="SUPFAM" id="SSF100950">
    <property type="entry name" value="NagB/RpiA/CoA transferase-like"/>
    <property type="match status" value="1"/>
</dbReference>
<dbReference type="GO" id="GO:0005975">
    <property type="term" value="P:carbohydrate metabolic process"/>
    <property type="evidence" value="ECO:0007669"/>
    <property type="project" value="InterPro"/>
</dbReference>
<dbReference type="GO" id="GO:0042802">
    <property type="term" value="F:identical protein binding"/>
    <property type="evidence" value="ECO:0007669"/>
    <property type="project" value="TreeGrafter"/>
</dbReference>
<dbReference type="PANTHER" id="PTHR11280:SF6">
    <property type="entry name" value="GLUCOSAMINE-6-PHOSPHATE ISOMERASE NAGB"/>
    <property type="match status" value="1"/>
</dbReference>
<dbReference type="Gene3D" id="3.40.50.1360">
    <property type="match status" value="1"/>
</dbReference>
<organism evidence="3 4">
    <name type="scientific">Cohnella rhizosphaerae</name>
    <dbReference type="NCBI Taxonomy" id="1457232"/>
    <lineage>
        <taxon>Bacteria</taxon>
        <taxon>Bacillati</taxon>
        <taxon>Bacillota</taxon>
        <taxon>Bacilli</taxon>
        <taxon>Bacillales</taxon>
        <taxon>Paenibacillaceae</taxon>
        <taxon>Cohnella</taxon>
    </lineage>
</organism>
<evidence type="ECO:0000259" key="2">
    <source>
        <dbReference type="Pfam" id="PF01182"/>
    </source>
</evidence>
<comment type="caution">
    <text evidence="3">The sequence shown here is derived from an EMBL/GenBank/DDBJ whole genome shotgun (WGS) entry which is preliminary data.</text>
</comment>
<accession>A0A9X4QTN7</accession>
<dbReference type="AlphaFoldDB" id="A0A9X4QTN7"/>
<reference evidence="3" key="1">
    <citation type="submission" date="2022-10" db="EMBL/GenBank/DDBJ databases">
        <title>Comparative genomic analysis of Cohnella hashimotonis sp. nov., isolated from the International Space Station.</title>
        <authorList>
            <person name="Simpson A."/>
            <person name="Venkateswaran K."/>
        </authorList>
    </citation>
    <scope>NUCLEOTIDE SEQUENCE</scope>
    <source>
        <strain evidence="3">DSM 28161</strain>
    </source>
</reference>
<dbReference type="Pfam" id="PF01182">
    <property type="entry name" value="Glucosamine_iso"/>
    <property type="match status" value="1"/>
</dbReference>
<dbReference type="EMBL" id="JAPDIA010000003">
    <property type="protein sequence ID" value="MDG0809637.1"/>
    <property type="molecule type" value="Genomic_DNA"/>
</dbReference>
<dbReference type="PANTHER" id="PTHR11280">
    <property type="entry name" value="GLUCOSAMINE-6-PHOSPHATE ISOMERASE"/>
    <property type="match status" value="1"/>
</dbReference>
<dbReference type="GO" id="GO:0005737">
    <property type="term" value="C:cytoplasm"/>
    <property type="evidence" value="ECO:0007669"/>
    <property type="project" value="TreeGrafter"/>
</dbReference>
<evidence type="ECO:0000256" key="1">
    <source>
        <dbReference type="ARBA" id="ARBA00023277"/>
    </source>
</evidence>
<dbReference type="GO" id="GO:0019262">
    <property type="term" value="P:N-acetylneuraminate catabolic process"/>
    <property type="evidence" value="ECO:0007669"/>
    <property type="project" value="TreeGrafter"/>
</dbReference>
<evidence type="ECO:0000313" key="3">
    <source>
        <dbReference type="EMBL" id="MDG0809637.1"/>
    </source>
</evidence>
<dbReference type="Proteomes" id="UP001153404">
    <property type="component" value="Unassembled WGS sequence"/>
</dbReference>
<dbReference type="InterPro" id="IPR006148">
    <property type="entry name" value="Glc/Gal-6P_isomerase"/>
</dbReference>
<dbReference type="CDD" id="cd01399">
    <property type="entry name" value="GlcN6P_deaminase"/>
    <property type="match status" value="1"/>
</dbReference>
<dbReference type="GO" id="GO:0004342">
    <property type="term" value="F:glucosamine-6-phosphate deaminase activity"/>
    <property type="evidence" value="ECO:0007669"/>
    <property type="project" value="InterPro"/>
</dbReference>
<dbReference type="GO" id="GO:0006046">
    <property type="term" value="P:N-acetylglucosamine catabolic process"/>
    <property type="evidence" value="ECO:0007669"/>
    <property type="project" value="TreeGrafter"/>
</dbReference>
<dbReference type="RefSeq" id="WP_277531049.1">
    <property type="nucleotide sequence ID" value="NZ_JAPDIA010000003.1"/>
</dbReference>
<sequence length="261" mass="28958">MSQSMLLPVYSLLKDNLRTQVFADRGQLGQAACDDFAGKLRALLAGGRSARVVFAAAPSQNEFLDALAAEPDIDWGRVTAFHMDEYLDLPADAPQRFARYLNERLFDKVRPGRVHLMNPNEDAEKEALRYEALLREAPIDIVCLGIGENGHLAFNDPPADFDDPRWAKVVQLDADCRVQQVNDGCFDSLARVPTHALTMTIPALLSAMHVVCIVPGRRKRQAVLRAVHGPIEEACPASALRRHESCVLYADTDSYAYKRAD</sequence>
<protein>
    <submittedName>
        <fullName evidence="3">Glucosamine-6-phosphate deaminase</fullName>
    </submittedName>
</protein>